<feature type="transmembrane region" description="Helical" evidence="8">
    <location>
        <begin position="39"/>
        <end position="60"/>
    </location>
</feature>
<keyword evidence="12" id="KW-1185">Reference proteome</keyword>
<dbReference type="PRINTS" id="PR01434">
    <property type="entry name" value="NADHDHGNASE5"/>
</dbReference>
<keyword evidence="3" id="KW-1003">Cell membrane</keyword>
<dbReference type="RefSeq" id="WP_082174793.1">
    <property type="nucleotide sequence ID" value="NZ_DF968181.1"/>
</dbReference>
<gene>
    <name evidence="11" type="ORF">ATC1_131524</name>
</gene>
<dbReference type="InterPro" id="IPR001750">
    <property type="entry name" value="ND/Mrp_TM"/>
</dbReference>
<keyword evidence="4 7" id="KW-0812">Transmembrane</keyword>
<sequence length="502" mass="53901">MKNNLILWLLFTPMISSVVVYVVGRFLAPNDTEKPNKTVWLCVAGIAATFVPFILSSINILNGKSVATTIGDITLAFDGISMLVSLTVLILGLAVILFSVDYMAAEHSEEKFYGLLMILITSIIGLSTSTDLFNIYIWFELMAVSTYSLVAFYRNRATSLEAGIKYLTQSAAGSIFIILGIAMIFGTTGKISMQDIPALIASSKRIMIAAGACFITGYGIKCAFVPMHFWLPDAHSQAPSGVSAMLSGIVIETGLIALLRSLSALNPAAASFGIIFLLIGALNMLIGNLGALRQSEVKRMFAFSSISHMGYIALGIGFFLTFQESTASADGVFFHIFNHAMMKGLAFLAAGAIVFNLKQAKGDHSPLMVKDLDGISQKYPWYALLLSIAVLALGGLPPLAGFISKWQIFAGGALSKNPWAMFLIVFAGINSVLSLGYYAPLVNRMYRHQPSQTVLAGISKCSATMLASLILLGIFVVLLGLFPMLISNYTGSASSALLNMFR</sequence>
<keyword evidence="6 8" id="KW-0472">Membrane</keyword>
<comment type="similarity">
    <text evidence="2">Belongs to the CPA3 antiporters (TC 2.A.63) subunit D family.</text>
</comment>
<dbReference type="AlphaFoldDB" id="A0A0S7BMD4"/>
<feature type="transmembrane region" description="Helical" evidence="8">
    <location>
        <begin position="6"/>
        <end position="27"/>
    </location>
</feature>
<dbReference type="Proteomes" id="UP000053370">
    <property type="component" value="Unassembled WGS sequence"/>
</dbReference>
<evidence type="ECO:0000256" key="5">
    <source>
        <dbReference type="ARBA" id="ARBA00022989"/>
    </source>
</evidence>
<protein>
    <submittedName>
        <fullName evidence="11">NADH:ubiquinone oxidoreductase subunit 2</fullName>
    </submittedName>
</protein>
<evidence type="ECO:0000256" key="3">
    <source>
        <dbReference type="ARBA" id="ARBA00022475"/>
    </source>
</evidence>
<proteinExistence type="inferred from homology"/>
<dbReference type="InterPro" id="IPR001516">
    <property type="entry name" value="Proton_antipo_N"/>
</dbReference>
<dbReference type="EMBL" id="DF968181">
    <property type="protein sequence ID" value="GAP41532.1"/>
    <property type="molecule type" value="Genomic_DNA"/>
</dbReference>
<dbReference type="GO" id="GO:0005886">
    <property type="term" value="C:plasma membrane"/>
    <property type="evidence" value="ECO:0007669"/>
    <property type="project" value="UniProtKB-SubCell"/>
</dbReference>
<feature type="domain" description="NADH-Ubiquinone oxidoreductase (complex I) chain 5 N-terminal" evidence="10">
    <location>
        <begin position="72"/>
        <end position="113"/>
    </location>
</feature>
<keyword evidence="5 8" id="KW-1133">Transmembrane helix</keyword>
<evidence type="ECO:0000256" key="1">
    <source>
        <dbReference type="ARBA" id="ARBA00004651"/>
    </source>
</evidence>
<evidence type="ECO:0000256" key="4">
    <source>
        <dbReference type="ARBA" id="ARBA00022692"/>
    </source>
</evidence>
<feature type="transmembrane region" description="Helical" evidence="8">
    <location>
        <begin position="242"/>
        <end position="262"/>
    </location>
</feature>
<accession>A0A0S7BMD4</accession>
<feature type="transmembrane region" description="Helical" evidence="8">
    <location>
        <begin position="80"/>
        <end position="100"/>
    </location>
</feature>
<feature type="transmembrane region" description="Helical" evidence="8">
    <location>
        <begin position="112"/>
        <end position="129"/>
    </location>
</feature>
<feature type="transmembrane region" description="Helical" evidence="8">
    <location>
        <begin position="301"/>
        <end position="320"/>
    </location>
</feature>
<name>A0A0S7BMD4_9CHLR</name>
<dbReference type="Pfam" id="PF00662">
    <property type="entry name" value="Proton_antipo_N"/>
    <property type="match status" value="1"/>
</dbReference>
<dbReference type="STRING" id="1678840.ATC1_131524"/>
<dbReference type="PANTHER" id="PTHR42703">
    <property type="entry name" value="NADH DEHYDROGENASE"/>
    <property type="match status" value="1"/>
</dbReference>
<evidence type="ECO:0000259" key="10">
    <source>
        <dbReference type="Pfam" id="PF00662"/>
    </source>
</evidence>
<organism evidence="11">
    <name type="scientific">Flexilinea flocculi</name>
    <dbReference type="NCBI Taxonomy" id="1678840"/>
    <lineage>
        <taxon>Bacteria</taxon>
        <taxon>Bacillati</taxon>
        <taxon>Chloroflexota</taxon>
        <taxon>Anaerolineae</taxon>
        <taxon>Anaerolineales</taxon>
        <taxon>Anaerolineaceae</taxon>
        <taxon>Flexilinea</taxon>
    </lineage>
</organism>
<keyword evidence="11" id="KW-0830">Ubiquinone</keyword>
<evidence type="ECO:0000256" key="8">
    <source>
        <dbReference type="SAM" id="Phobius"/>
    </source>
</evidence>
<feature type="transmembrane region" description="Helical" evidence="8">
    <location>
        <begin position="463"/>
        <end position="486"/>
    </location>
</feature>
<dbReference type="PANTHER" id="PTHR42703:SF1">
    <property type="entry name" value="NA(+)_H(+) ANTIPORTER SUBUNIT D1"/>
    <property type="match status" value="1"/>
</dbReference>
<feature type="transmembrane region" description="Helical" evidence="8">
    <location>
        <begin position="268"/>
        <end position="289"/>
    </location>
</feature>
<feature type="transmembrane region" description="Helical" evidence="8">
    <location>
        <begin position="166"/>
        <end position="186"/>
    </location>
</feature>
<evidence type="ECO:0000313" key="11">
    <source>
        <dbReference type="EMBL" id="GAP41532.1"/>
    </source>
</evidence>
<feature type="transmembrane region" description="Helical" evidence="8">
    <location>
        <begin position="419"/>
        <end position="442"/>
    </location>
</feature>
<evidence type="ECO:0000256" key="7">
    <source>
        <dbReference type="RuleBase" id="RU000320"/>
    </source>
</evidence>
<feature type="transmembrane region" description="Helical" evidence="8">
    <location>
        <begin position="340"/>
        <end position="358"/>
    </location>
</feature>
<dbReference type="InterPro" id="IPR050586">
    <property type="entry name" value="CPA3_Na-H_Antiporter_D"/>
</dbReference>
<feature type="transmembrane region" description="Helical" evidence="8">
    <location>
        <begin position="206"/>
        <end position="230"/>
    </location>
</feature>
<comment type="subcellular location">
    <subcellularLocation>
        <location evidence="1">Cell membrane</location>
        <topology evidence="1">Multi-pass membrane protein</topology>
    </subcellularLocation>
    <subcellularLocation>
        <location evidence="7">Membrane</location>
        <topology evidence="7">Multi-pass membrane protein</topology>
    </subcellularLocation>
</comment>
<reference evidence="11" key="1">
    <citation type="journal article" date="2015" name="Genome Announc.">
        <title>Draft Genome Sequence of Anaerolineae Strain TC1, a Novel Isolate from a Methanogenic Wastewater Treatment System.</title>
        <authorList>
            <person name="Matsuura N."/>
            <person name="Tourlousse D.M."/>
            <person name="Sun L."/>
            <person name="Toyonaga M."/>
            <person name="Kuroda K."/>
            <person name="Ohashi A."/>
            <person name="Cruz R."/>
            <person name="Yamaguchi T."/>
            <person name="Sekiguchi Y."/>
        </authorList>
    </citation>
    <scope>NUCLEOTIDE SEQUENCE [LARGE SCALE GENOMIC DNA]</scope>
    <source>
        <strain evidence="11">TC1</strain>
    </source>
</reference>
<dbReference type="OrthoDB" id="9807568at2"/>
<evidence type="ECO:0000256" key="2">
    <source>
        <dbReference type="ARBA" id="ARBA00005346"/>
    </source>
</evidence>
<feature type="transmembrane region" description="Helical" evidence="8">
    <location>
        <begin position="135"/>
        <end position="154"/>
    </location>
</feature>
<evidence type="ECO:0000259" key="9">
    <source>
        <dbReference type="Pfam" id="PF00361"/>
    </source>
</evidence>
<dbReference type="Pfam" id="PF00361">
    <property type="entry name" value="Proton_antipo_M"/>
    <property type="match status" value="1"/>
</dbReference>
<evidence type="ECO:0000313" key="12">
    <source>
        <dbReference type="Proteomes" id="UP000053370"/>
    </source>
</evidence>
<feature type="transmembrane region" description="Helical" evidence="8">
    <location>
        <begin position="379"/>
        <end position="399"/>
    </location>
</feature>
<feature type="domain" description="NADH:quinone oxidoreductase/Mrp antiporter transmembrane" evidence="9">
    <location>
        <begin position="129"/>
        <end position="427"/>
    </location>
</feature>
<evidence type="ECO:0000256" key="6">
    <source>
        <dbReference type="ARBA" id="ARBA00023136"/>
    </source>
</evidence>